<feature type="active site" description="Proton donor/acceptor" evidence="3">
    <location>
        <position position="263"/>
    </location>
</feature>
<dbReference type="InterPro" id="IPR000834">
    <property type="entry name" value="Peptidase_M14"/>
</dbReference>
<accession>A0A318E7E2</accession>
<dbReference type="PROSITE" id="PS52035">
    <property type="entry name" value="PEPTIDASE_M14"/>
    <property type="match status" value="1"/>
</dbReference>
<organism evidence="5 6">
    <name type="scientific">Sinimarinibacterium flocculans</name>
    <dbReference type="NCBI Taxonomy" id="985250"/>
    <lineage>
        <taxon>Bacteria</taxon>
        <taxon>Pseudomonadati</taxon>
        <taxon>Pseudomonadota</taxon>
        <taxon>Gammaproteobacteria</taxon>
        <taxon>Nevskiales</taxon>
        <taxon>Nevskiaceae</taxon>
        <taxon>Sinimarinibacterium</taxon>
    </lineage>
</organism>
<keyword evidence="6" id="KW-1185">Reference proteome</keyword>
<evidence type="ECO:0000256" key="1">
    <source>
        <dbReference type="ARBA" id="ARBA00001947"/>
    </source>
</evidence>
<reference evidence="5 6" key="1">
    <citation type="submission" date="2018-04" db="EMBL/GenBank/DDBJ databases">
        <title>Genomic Encyclopedia of Type Strains, Phase IV (KMG-IV): sequencing the most valuable type-strain genomes for metagenomic binning, comparative biology and taxonomic classification.</title>
        <authorList>
            <person name="Goeker M."/>
        </authorList>
    </citation>
    <scope>NUCLEOTIDE SEQUENCE [LARGE SCALE GENOMIC DNA]</scope>
    <source>
        <strain evidence="5 6">DSM 104150</strain>
    </source>
</reference>
<dbReference type="Proteomes" id="UP000248330">
    <property type="component" value="Unassembled WGS sequence"/>
</dbReference>
<comment type="similarity">
    <text evidence="2 3">Belongs to the peptidase M14 family.</text>
</comment>
<sequence>MRAADSGLRTLKARLIAGLFVVAPGLVAGADEPAPALPLATLETACRLIGGRLHSVGAQRCLDAGLHVAEGASREGLPLLYRDYPATSRRTTPQRVLMIGGIHGDELSSVSIVFNWMERLERSRFQPLHWRVLPCANPDGLLRRPATRMNAAGVDLNRNFPSRDWDTEATAYWERRTGRDPRRYPGPQALSEPETQWLVREIRQFKPDAIVSVHAPFGILDFDGPREPPQRFGFLHLHQLGTYPGSLGNFAGINIGLPVITLELPYAGIMPSPQQQARIWADMLTWLERNLPEEAPLYFRLGDHPWNGAEAETQN</sequence>
<comment type="cofactor">
    <cofactor evidence="1">
        <name>Zn(2+)</name>
        <dbReference type="ChEBI" id="CHEBI:29105"/>
    </cofactor>
</comment>
<protein>
    <submittedName>
        <fullName evidence="5">Zinc carboxypeptidase</fullName>
    </submittedName>
</protein>
<evidence type="ECO:0000313" key="5">
    <source>
        <dbReference type="EMBL" id="PXV64556.1"/>
    </source>
</evidence>
<dbReference type="AlphaFoldDB" id="A0A318E7E2"/>
<keyword evidence="5" id="KW-0121">Carboxypeptidase</keyword>
<keyword evidence="5" id="KW-0378">Hydrolase</keyword>
<gene>
    <name evidence="5" type="ORF">C8D93_1126</name>
</gene>
<dbReference type="Pfam" id="PF00246">
    <property type="entry name" value="Peptidase_M14"/>
    <property type="match status" value="1"/>
</dbReference>
<dbReference type="GO" id="GO:0004181">
    <property type="term" value="F:metallocarboxypeptidase activity"/>
    <property type="evidence" value="ECO:0007669"/>
    <property type="project" value="InterPro"/>
</dbReference>
<name>A0A318E7E2_9GAMM</name>
<keyword evidence="5" id="KW-0645">Protease</keyword>
<dbReference type="SUPFAM" id="SSF53187">
    <property type="entry name" value="Zn-dependent exopeptidases"/>
    <property type="match status" value="1"/>
</dbReference>
<feature type="domain" description="Peptidase M14" evidence="4">
    <location>
        <begin position="38"/>
        <end position="290"/>
    </location>
</feature>
<dbReference type="GO" id="GO:0006508">
    <property type="term" value="P:proteolysis"/>
    <property type="evidence" value="ECO:0007669"/>
    <property type="project" value="InterPro"/>
</dbReference>
<comment type="caution">
    <text evidence="5">The sequence shown here is derived from an EMBL/GenBank/DDBJ whole genome shotgun (WGS) entry which is preliminary data.</text>
</comment>
<dbReference type="RefSeq" id="WP_110266560.1">
    <property type="nucleotide sequence ID" value="NZ_CAKZQT010000005.1"/>
</dbReference>
<dbReference type="PANTHER" id="PTHR11705">
    <property type="entry name" value="PROTEASE FAMILY M14 CARBOXYPEPTIDASE A,B"/>
    <property type="match status" value="1"/>
</dbReference>
<proteinExistence type="inferred from homology"/>
<evidence type="ECO:0000256" key="3">
    <source>
        <dbReference type="PROSITE-ProRule" id="PRU01379"/>
    </source>
</evidence>
<dbReference type="Gene3D" id="3.40.630.10">
    <property type="entry name" value="Zn peptidases"/>
    <property type="match status" value="1"/>
</dbReference>
<dbReference type="GO" id="GO:0008270">
    <property type="term" value="F:zinc ion binding"/>
    <property type="evidence" value="ECO:0007669"/>
    <property type="project" value="InterPro"/>
</dbReference>
<evidence type="ECO:0000256" key="2">
    <source>
        <dbReference type="ARBA" id="ARBA00005988"/>
    </source>
</evidence>
<dbReference type="PANTHER" id="PTHR11705:SF119">
    <property type="entry name" value="OS02G0119300 PROTEIN"/>
    <property type="match status" value="1"/>
</dbReference>
<dbReference type="GO" id="GO:0005615">
    <property type="term" value="C:extracellular space"/>
    <property type="evidence" value="ECO:0007669"/>
    <property type="project" value="TreeGrafter"/>
</dbReference>
<evidence type="ECO:0000313" key="6">
    <source>
        <dbReference type="Proteomes" id="UP000248330"/>
    </source>
</evidence>
<evidence type="ECO:0000259" key="4">
    <source>
        <dbReference type="PROSITE" id="PS52035"/>
    </source>
</evidence>
<dbReference type="CDD" id="cd06904">
    <property type="entry name" value="M14_MpaA-like"/>
    <property type="match status" value="1"/>
</dbReference>
<dbReference type="EMBL" id="QICN01000012">
    <property type="protein sequence ID" value="PXV64556.1"/>
    <property type="molecule type" value="Genomic_DNA"/>
</dbReference>
<dbReference type="OrthoDB" id="9779324at2"/>